<sequence length="593" mass="65234">MSTPDYSKQGYKDIIVTLEGPVLTILINRAKKRNTFDRTLLNDLMRVFNLSDKDDRVRVVIMTAEPTAPAFCSGADISGGWDGLWTAEEEKEGEHAARDIGGQLSMVVYNSRKITIAAVNGHAAGVGMTAMQLPFDFRFAWEGAKLSFSFVRRAISPEALSTYLLPRLIGLSRANSLLLGGMTVSPTSPLIKDLYHATFPTREAVYPAAKTFAEELASNTSQLGNAYTKGLIQHAVLLMARRGLPLSEKDVCRNLTQHCRKILLRGTPGPGRRNITEITPQTPQPFNLHIVLMAAPDYSKQGYKDIIVTLEGSILTILINRAKQRNTFAGTLWHDLVQVFELSDKDDRVRVIIMTAEPTAPAYCSGADISGGWGSLWKPDEEKEGEHGHRDSGGQLSLAIYNNRKITIAAVNGHAAGVGMTAMQLPFDIRFAWEGAKFSFPFVRRGIAPEAASSYLLPRLIGVSRANSLLLTGVTVSPTSPLIRDLYHEILPSREAVYPAARALAEDLAANTSQLAVAYSKGLIQHPGDSIEENHIHDSRAIKLLAGSPDGAEGALAFRERRLPKFHATLSKDSSPWFPWWRRLDIRTRLTKL</sequence>
<dbReference type="InterPro" id="IPR051053">
    <property type="entry name" value="ECH/Chromodomain_protein"/>
</dbReference>
<dbReference type="InterPro" id="IPR014748">
    <property type="entry name" value="Enoyl-CoA_hydra_C"/>
</dbReference>
<evidence type="ECO:0000313" key="3">
    <source>
        <dbReference type="Proteomes" id="UP001148786"/>
    </source>
</evidence>
<gene>
    <name evidence="2" type="ORF">NLJ89_g4642</name>
</gene>
<accession>A0A9W8K2I7</accession>
<comment type="caution">
    <text evidence="2">The sequence shown here is derived from an EMBL/GenBank/DDBJ whole genome shotgun (WGS) entry which is preliminary data.</text>
</comment>
<dbReference type="InterPro" id="IPR029045">
    <property type="entry name" value="ClpP/crotonase-like_dom_sf"/>
</dbReference>
<dbReference type="AlphaFoldDB" id="A0A9W8K2I7"/>
<dbReference type="EMBL" id="JANKHO010000395">
    <property type="protein sequence ID" value="KAJ3510485.1"/>
    <property type="molecule type" value="Genomic_DNA"/>
</dbReference>
<dbReference type="SUPFAM" id="SSF52096">
    <property type="entry name" value="ClpP/crotonase"/>
    <property type="match status" value="2"/>
</dbReference>
<evidence type="ECO:0000313" key="2">
    <source>
        <dbReference type="EMBL" id="KAJ3510485.1"/>
    </source>
</evidence>
<comment type="similarity">
    <text evidence="1">Belongs to the enoyl-CoA hydratase/isomerase family.</text>
</comment>
<proteinExistence type="inferred from homology"/>
<dbReference type="CDD" id="cd06558">
    <property type="entry name" value="crotonase-like"/>
    <property type="match status" value="2"/>
</dbReference>
<dbReference type="PANTHER" id="PTHR43684:SF4">
    <property type="entry name" value="ENOYL-COA HYDRATASE_ISOMERASE FAMILY PROTEIN (AFU_ORTHOLOGUE AFUA_1G01890)"/>
    <property type="match status" value="1"/>
</dbReference>
<organism evidence="2 3">
    <name type="scientific">Agrocybe chaxingu</name>
    <dbReference type="NCBI Taxonomy" id="84603"/>
    <lineage>
        <taxon>Eukaryota</taxon>
        <taxon>Fungi</taxon>
        <taxon>Dikarya</taxon>
        <taxon>Basidiomycota</taxon>
        <taxon>Agaricomycotina</taxon>
        <taxon>Agaricomycetes</taxon>
        <taxon>Agaricomycetidae</taxon>
        <taxon>Agaricales</taxon>
        <taxon>Agaricineae</taxon>
        <taxon>Strophariaceae</taxon>
        <taxon>Agrocybe</taxon>
    </lineage>
</organism>
<reference evidence="2" key="1">
    <citation type="submission" date="2022-07" db="EMBL/GenBank/DDBJ databases">
        <title>Genome Sequence of Agrocybe chaxingu.</title>
        <authorList>
            <person name="Buettner E."/>
        </authorList>
    </citation>
    <scope>NUCLEOTIDE SEQUENCE</scope>
    <source>
        <strain evidence="2">MP-N11</strain>
    </source>
</reference>
<dbReference type="Pfam" id="PF00378">
    <property type="entry name" value="ECH_1"/>
    <property type="match status" value="2"/>
</dbReference>
<dbReference type="Gene3D" id="3.90.226.10">
    <property type="entry name" value="2-enoyl-CoA Hydratase, Chain A, domain 1"/>
    <property type="match status" value="2"/>
</dbReference>
<dbReference type="Proteomes" id="UP001148786">
    <property type="component" value="Unassembled WGS sequence"/>
</dbReference>
<dbReference type="OrthoDB" id="2018133at2759"/>
<keyword evidence="3" id="KW-1185">Reference proteome</keyword>
<dbReference type="PANTHER" id="PTHR43684">
    <property type="match status" value="1"/>
</dbReference>
<dbReference type="Gene3D" id="1.10.12.10">
    <property type="entry name" value="Lyase 2-enoyl-coa Hydratase, Chain A, domain 2"/>
    <property type="match status" value="1"/>
</dbReference>
<dbReference type="InterPro" id="IPR001753">
    <property type="entry name" value="Enoyl-CoA_hydra/iso"/>
</dbReference>
<evidence type="ECO:0000256" key="1">
    <source>
        <dbReference type="ARBA" id="ARBA00005254"/>
    </source>
</evidence>
<name>A0A9W8K2I7_9AGAR</name>
<protein>
    <submittedName>
        <fullName evidence="2">Uncharacterized protein</fullName>
    </submittedName>
</protein>